<dbReference type="GO" id="GO:0016787">
    <property type="term" value="F:hydrolase activity"/>
    <property type="evidence" value="ECO:0007669"/>
    <property type="project" value="UniProtKB-KW"/>
</dbReference>
<evidence type="ECO:0000256" key="2">
    <source>
        <dbReference type="ARBA" id="ARBA00034617"/>
    </source>
</evidence>
<dbReference type="Proteomes" id="UP000683000">
    <property type="component" value="Unassembled WGS sequence"/>
</dbReference>
<sequence length="232" mass="26246">MLRNPETPKFTHIFVDEHHDQLDSPRDQQKGWKTLAEWASTMDMSIILLSGMVPPCLERPLMKPYRLLHTDTAFIRLSMNRPEIGLHTIYLDPSASRAALAHLVYTLHSRLKVDERMLVLFPSCVEAEAFAVKASCTVFHSRLPSSGNMKVYNLDLWDWGEIKLMACTSAFATGVDRPNIRFIVNYNPTYSLTMVAQMAGHAGWDRSESHVFFTSSCNAHIKGGLQPGLRAR</sequence>
<dbReference type="AlphaFoldDB" id="A0A8I2YMJ5"/>
<gene>
    <name evidence="5" type="ORF">JVT61DRAFT_3954</name>
</gene>
<evidence type="ECO:0000256" key="3">
    <source>
        <dbReference type="ARBA" id="ARBA00034808"/>
    </source>
</evidence>
<dbReference type="EMBL" id="JAGFBS010000017">
    <property type="protein sequence ID" value="KAG6374595.1"/>
    <property type="molecule type" value="Genomic_DNA"/>
</dbReference>
<comment type="caution">
    <text evidence="5">The sequence shown here is derived from an EMBL/GenBank/DDBJ whole genome shotgun (WGS) entry which is preliminary data.</text>
</comment>
<dbReference type="PANTHER" id="PTHR13710">
    <property type="entry name" value="DNA HELICASE RECQ FAMILY MEMBER"/>
    <property type="match status" value="1"/>
</dbReference>
<dbReference type="SUPFAM" id="SSF52540">
    <property type="entry name" value="P-loop containing nucleoside triphosphate hydrolases"/>
    <property type="match status" value="1"/>
</dbReference>
<dbReference type="Gene3D" id="3.40.50.300">
    <property type="entry name" value="P-loop containing nucleotide triphosphate hydrolases"/>
    <property type="match status" value="1"/>
</dbReference>
<proteinExistence type="inferred from homology"/>
<dbReference type="InterPro" id="IPR001650">
    <property type="entry name" value="Helicase_C-like"/>
</dbReference>
<dbReference type="GO" id="GO:0005737">
    <property type="term" value="C:cytoplasm"/>
    <property type="evidence" value="ECO:0007669"/>
    <property type="project" value="TreeGrafter"/>
</dbReference>
<evidence type="ECO:0000259" key="4">
    <source>
        <dbReference type="Pfam" id="PF00271"/>
    </source>
</evidence>
<feature type="domain" description="Helicase C-terminal" evidence="4">
    <location>
        <begin position="107"/>
        <end position="203"/>
    </location>
</feature>
<dbReference type="GO" id="GO:0000724">
    <property type="term" value="P:double-strand break repair via homologous recombination"/>
    <property type="evidence" value="ECO:0007669"/>
    <property type="project" value="TreeGrafter"/>
</dbReference>
<comment type="catalytic activity">
    <reaction evidence="2">
        <text>Couples ATP hydrolysis with the unwinding of duplex DNA by translocating in the 3'-5' direction.</text>
        <dbReference type="EC" id="5.6.2.4"/>
    </reaction>
</comment>
<dbReference type="PANTHER" id="PTHR13710:SF154">
    <property type="entry name" value="RECQ HELICASE, PUTATIVE (AFU_ORTHOLOGUE AFUA_6G14720)-RELATED"/>
    <property type="match status" value="1"/>
</dbReference>
<evidence type="ECO:0000313" key="6">
    <source>
        <dbReference type="Proteomes" id="UP000683000"/>
    </source>
</evidence>
<dbReference type="GO" id="GO:0043138">
    <property type="term" value="F:3'-5' DNA helicase activity"/>
    <property type="evidence" value="ECO:0007669"/>
    <property type="project" value="UniProtKB-EC"/>
</dbReference>
<accession>A0A8I2YMJ5</accession>
<protein>
    <recommendedName>
        <fullName evidence="3">DNA 3'-5' helicase</fullName>
        <ecNumber evidence="3">5.6.2.4</ecNumber>
    </recommendedName>
</protein>
<dbReference type="InterPro" id="IPR027417">
    <property type="entry name" value="P-loop_NTPase"/>
</dbReference>
<dbReference type="OrthoDB" id="2608216at2759"/>
<evidence type="ECO:0000313" key="5">
    <source>
        <dbReference type="EMBL" id="KAG6374595.1"/>
    </source>
</evidence>
<dbReference type="EC" id="5.6.2.4" evidence="3"/>
<keyword evidence="6" id="KW-1185">Reference proteome</keyword>
<reference evidence="5" key="1">
    <citation type="submission" date="2021-03" db="EMBL/GenBank/DDBJ databases">
        <title>Evolutionary innovations through gain and loss of genes in the ectomycorrhizal Boletales.</title>
        <authorList>
            <person name="Wu G."/>
            <person name="Miyauchi S."/>
            <person name="Morin E."/>
            <person name="Yang Z.-L."/>
            <person name="Xu J."/>
            <person name="Martin F.M."/>
        </authorList>
    </citation>
    <scope>NUCLEOTIDE SEQUENCE</scope>
    <source>
        <strain evidence="5">BR01</strain>
    </source>
</reference>
<dbReference type="Pfam" id="PF00271">
    <property type="entry name" value="Helicase_C"/>
    <property type="match status" value="1"/>
</dbReference>
<keyword evidence="5" id="KW-0378">Hydrolase</keyword>
<name>A0A8I2YMJ5_9AGAM</name>
<dbReference type="GO" id="GO:0005694">
    <property type="term" value="C:chromosome"/>
    <property type="evidence" value="ECO:0007669"/>
    <property type="project" value="TreeGrafter"/>
</dbReference>
<evidence type="ECO:0000256" key="1">
    <source>
        <dbReference type="ARBA" id="ARBA00005446"/>
    </source>
</evidence>
<organism evidence="5 6">
    <name type="scientific">Boletus reticuloceps</name>
    <dbReference type="NCBI Taxonomy" id="495285"/>
    <lineage>
        <taxon>Eukaryota</taxon>
        <taxon>Fungi</taxon>
        <taxon>Dikarya</taxon>
        <taxon>Basidiomycota</taxon>
        <taxon>Agaricomycotina</taxon>
        <taxon>Agaricomycetes</taxon>
        <taxon>Agaricomycetidae</taxon>
        <taxon>Boletales</taxon>
        <taxon>Boletineae</taxon>
        <taxon>Boletaceae</taxon>
        <taxon>Boletoideae</taxon>
        <taxon>Boletus</taxon>
    </lineage>
</organism>
<dbReference type="GO" id="GO:0009378">
    <property type="term" value="F:four-way junction helicase activity"/>
    <property type="evidence" value="ECO:0007669"/>
    <property type="project" value="TreeGrafter"/>
</dbReference>
<comment type="similarity">
    <text evidence="1">Belongs to the helicase family. RecQ subfamily.</text>
</comment>